<evidence type="ECO:0000313" key="1">
    <source>
        <dbReference type="EMBL" id="KAL3881114.1"/>
    </source>
</evidence>
<evidence type="ECO:0008006" key="3">
    <source>
        <dbReference type="Google" id="ProtNLM"/>
    </source>
</evidence>
<dbReference type="AlphaFoldDB" id="A0ABD3X4D9"/>
<gene>
    <name evidence="1" type="ORF">ACJMK2_027575</name>
</gene>
<name>A0ABD3X4D9_SINWO</name>
<evidence type="ECO:0000313" key="2">
    <source>
        <dbReference type="Proteomes" id="UP001634394"/>
    </source>
</evidence>
<proteinExistence type="predicted"/>
<sequence length="93" mass="10552">VTHVDSSFNRDVAIVEYTGQYATSEEPHRNAKICTETYEQTNLQTLQMIQKEVKHKKPSEAYGKLTDSANNESLNYPCDIQQCQNAKARVMAV</sequence>
<reference evidence="1 2" key="1">
    <citation type="submission" date="2024-11" db="EMBL/GenBank/DDBJ databases">
        <title>Chromosome-level genome assembly of the freshwater bivalve Anodonta woodiana.</title>
        <authorList>
            <person name="Chen X."/>
        </authorList>
    </citation>
    <scope>NUCLEOTIDE SEQUENCE [LARGE SCALE GENOMIC DNA]</scope>
    <source>
        <strain evidence="1">MN2024</strain>
        <tissue evidence="1">Gills</tissue>
    </source>
</reference>
<comment type="caution">
    <text evidence="1">The sequence shown here is derived from an EMBL/GenBank/DDBJ whole genome shotgun (WGS) entry which is preliminary data.</text>
</comment>
<dbReference type="EMBL" id="JBJQND010000003">
    <property type="protein sequence ID" value="KAL3881114.1"/>
    <property type="molecule type" value="Genomic_DNA"/>
</dbReference>
<protein>
    <recommendedName>
        <fullName evidence="3">Vitellogenin</fullName>
    </recommendedName>
</protein>
<accession>A0ABD3X4D9</accession>
<organism evidence="1 2">
    <name type="scientific">Sinanodonta woodiana</name>
    <name type="common">Chinese pond mussel</name>
    <name type="synonym">Anodonta woodiana</name>
    <dbReference type="NCBI Taxonomy" id="1069815"/>
    <lineage>
        <taxon>Eukaryota</taxon>
        <taxon>Metazoa</taxon>
        <taxon>Spiralia</taxon>
        <taxon>Lophotrochozoa</taxon>
        <taxon>Mollusca</taxon>
        <taxon>Bivalvia</taxon>
        <taxon>Autobranchia</taxon>
        <taxon>Heteroconchia</taxon>
        <taxon>Palaeoheterodonta</taxon>
        <taxon>Unionida</taxon>
        <taxon>Unionoidea</taxon>
        <taxon>Unionidae</taxon>
        <taxon>Unioninae</taxon>
        <taxon>Sinanodonta</taxon>
    </lineage>
</organism>
<feature type="non-terminal residue" evidence="1">
    <location>
        <position position="1"/>
    </location>
</feature>
<dbReference type="Proteomes" id="UP001634394">
    <property type="component" value="Unassembled WGS sequence"/>
</dbReference>
<keyword evidence="2" id="KW-1185">Reference proteome</keyword>